<organism evidence="1 2">
    <name type="scientific">Kineothrix sedimenti</name>
    <dbReference type="NCBI Taxonomy" id="3123317"/>
    <lineage>
        <taxon>Bacteria</taxon>
        <taxon>Bacillati</taxon>
        <taxon>Bacillota</taxon>
        <taxon>Clostridia</taxon>
        <taxon>Lachnospirales</taxon>
        <taxon>Lachnospiraceae</taxon>
        <taxon>Kineothrix</taxon>
    </lineage>
</organism>
<protein>
    <recommendedName>
        <fullName evidence="3">AP2/ERF domain-containing protein</fullName>
    </recommendedName>
</protein>
<proteinExistence type="predicted"/>
<evidence type="ECO:0008006" key="3">
    <source>
        <dbReference type="Google" id="ProtNLM"/>
    </source>
</evidence>
<evidence type="ECO:0000313" key="1">
    <source>
        <dbReference type="EMBL" id="XAH72582.1"/>
    </source>
</evidence>
<reference evidence="1 2" key="1">
    <citation type="submission" date="2024-02" db="EMBL/GenBank/DDBJ databases">
        <title>Bacterial strain from lacustrine sediment.</title>
        <authorList>
            <person name="Petit C."/>
            <person name="Fadhlaoui K."/>
        </authorList>
    </citation>
    <scope>NUCLEOTIDE SEQUENCE [LARGE SCALE GENOMIC DNA]</scope>
    <source>
        <strain evidence="1 2">IPX-CK</strain>
    </source>
</reference>
<dbReference type="Proteomes" id="UP001451571">
    <property type="component" value="Chromosome"/>
</dbReference>
<sequence>MDKKLPGVYAAKKKNNSIYYRASITFREKHISLGSYDLEETAHLAYKEAQFLIKSDSINVEDYSPDSLLAFGKWVSLLNFRDNGLYFATPIYMRKKYFLYYYSLTYILKFDIDDLFYYSSRKIMRRGSHLFVADYGMQVNILNRYGIKNYAVADKDYRFINGDPTDFRYENIEILNRFHGISHIPSAKGMRYKVRIHVKGNYVVGVYHTEEEAAIAYNKAVDVLKRNGIDRNYSLNYIEGLSPAVYADIYSKLKISPKLTALSSTYSNLISQNSQ</sequence>
<evidence type="ECO:0000313" key="2">
    <source>
        <dbReference type="Proteomes" id="UP001451571"/>
    </source>
</evidence>
<accession>A0ABZ3ETC9</accession>
<keyword evidence="2" id="KW-1185">Reference proteome</keyword>
<dbReference type="EMBL" id="CP146256">
    <property type="protein sequence ID" value="XAH72582.1"/>
    <property type="molecule type" value="Genomic_DNA"/>
</dbReference>
<name>A0ABZ3ETC9_9FIRM</name>
<dbReference type="RefSeq" id="WP_342756197.1">
    <property type="nucleotide sequence ID" value="NZ_CP146256.1"/>
</dbReference>
<gene>
    <name evidence="1" type="ORF">V6984_13790</name>
</gene>